<dbReference type="PANTHER" id="PTHR19211">
    <property type="entry name" value="ATP-BINDING TRANSPORT PROTEIN-RELATED"/>
    <property type="match status" value="1"/>
</dbReference>
<dbReference type="GO" id="GO:0016887">
    <property type="term" value="F:ATP hydrolysis activity"/>
    <property type="evidence" value="ECO:0007669"/>
    <property type="project" value="InterPro"/>
</dbReference>
<dbReference type="InterPro" id="IPR050611">
    <property type="entry name" value="ABCF"/>
</dbReference>
<sequence length="127" mass="14739">MVSRAIKVTEETRRFSGGEKARLVLALIVWQRPNLLLLDEPTNHLDLDMRQALTEALIEFEGALVVVSHDRHLLRSTTDDLYLVHDRKVEPFDGDLEDYQQWLSDVQKQENQTDEAPKRECEQRPGT</sequence>
<dbReference type="PANTHER" id="PTHR19211:SF14">
    <property type="entry name" value="ATP-BINDING CASSETTE SUB-FAMILY F MEMBER 1"/>
    <property type="match status" value="1"/>
</dbReference>
<name>A0A377DBC8_ECOLX</name>
<feature type="domain" description="ABC transporter" evidence="3">
    <location>
        <begin position="7"/>
        <end position="43"/>
    </location>
</feature>
<evidence type="ECO:0000256" key="2">
    <source>
        <dbReference type="SAM" id="MobiDB-lite"/>
    </source>
</evidence>
<evidence type="ECO:0000256" key="1">
    <source>
        <dbReference type="ARBA" id="ARBA00022737"/>
    </source>
</evidence>
<organism evidence="4 5">
    <name type="scientific">Escherichia coli</name>
    <dbReference type="NCBI Taxonomy" id="562"/>
    <lineage>
        <taxon>Bacteria</taxon>
        <taxon>Pseudomonadati</taxon>
        <taxon>Pseudomonadota</taxon>
        <taxon>Gammaproteobacteria</taxon>
        <taxon>Enterobacterales</taxon>
        <taxon>Enterobacteriaceae</taxon>
        <taxon>Escherichia</taxon>
    </lineage>
</organism>
<dbReference type="Gene3D" id="3.40.50.300">
    <property type="entry name" value="P-loop containing nucleotide triphosphate hydrolases"/>
    <property type="match status" value="1"/>
</dbReference>
<dbReference type="InterPro" id="IPR027417">
    <property type="entry name" value="P-loop_NTPase"/>
</dbReference>
<gene>
    <name evidence="4" type="primary">yheS_2</name>
    <name evidence="4" type="ORF">NCTC9962_06727</name>
</gene>
<accession>A0A377DBC8</accession>
<dbReference type="EMBL" id="UGED01000019">
    <property type="protein sequence ID" value="STM17680.1"/>
    <property type="molecule type" value="Genomic_DNA"/>
</dbReference>
<evidence type="ECO:0000313" key="4">
    <source>
        <dbReference type="EMBL" id="STM17680.1"/>
    </source>
</evidence>
<evidence type="ECO:0000313" key="5">
    <source>
        <dbReference type="Proteomes" id="UP000254052"/>
    </source>
</evidence>
<dbReference type="AlphaFoldDB" id="A0A377DBC8"/>
<feature type="region of interest" description="Disordered" evidence="2">
    <location>
        <begin position="107"/>
        <end position="127"/>
    </location>
</feature>
<protein>
    <submittedName>
        <fullName evidence="4">ABC transporter ATP-binding protein</fullName>
    </submittedName>
</protein>
<keyword evidence="4" id="KW-0547">Nucleotide-binding</keyword>
<reference evidence="4 5" key="1">
    <citation type="submission" date="2018-06" db="EMBL/GenBank/DDBJ databases">
        <authorList>
            <consortium name="Pathogen Informatics"/>
            <person name="Doyle S."/>
        </authorList>
    </citation>
    <scope>NUCLEOTIDE SEQUENCE [LARGE SCALE GENOMIC DNA]</scope>
    <source>
        <strain evidence="4 5">NCTC9962</strain>
    </source>
</reference>
<dbReference type="InterPro" id="IPR003439">
    <property type="entry name" value="ABC_transporter-like_ATP-bd"/>
</dbReference>
<dbReference type="SUPFAM" id="SSF52540">
    <property type="entry name" value="P-loop containing nucleoside triphosphate hydrolases"/>
    <property type="match status" value="1"/>
</dbReference>
<dbReference type="Proteomes" id="UP000254052">
    <property type="component" value="Unassembled WGS sequence"/>
</dbReference>
<keyword evidence="1" id="KW-0677">Repeat</keyword>
<feature type="compositionally biased region" description="Basic and acidic residues" evidence="2">
    <location>
        <begin position="115"/>
        <end position="127"/>
    </location>
</feature>
<evidence type="ECO:0000259" key="3">
    <source>
        <dbReference type="Pfam" id="PF00005"/>
    </source>
</evidence>
<dbReference type="Pfam" id="PF00005">
    <property type="entry name" value="ABC_tran"/>
    <property type="match status" value="1"/>
</dbReference>
<keyword evidence="4" id="KW-0067">ATP-binding</keyword>
<proteinExistence type="predicted"/>
<dbReference type="GO" id="GO:0005524">
    <property type="term" value="F:ATP binding"/>
    <property type="evidence" value="ECO:0007669"/>
    <property type="project" value="UniProtKB-KW"/>
</dbReference>